<dbReference type="Pfam" id="PF00710">
    <property type="entry name" value="Asparaginase"/>
    <property type="match status" value="1"/>
</dbReference>
<dbReference type="SMART" id="SM00870">
    <property type="entry name" value="Asparaginase"/>
    <property type="match status" value="1"/>
</dbReference>
<dbReference type="InterPro" id="IPR037152">
    <property type="entry name" value="L-asparaginase_N_sf"/>
</dbReference>
<evidence type="ECO:0000313" key="4">
    <source>
        <dbReference type="Proteomes" id="UP000037510"/>
    </source>
</evidence>
<dbReference type="InterPro" id="IPR027474">
    <property type="entry name" value="L-asparaginase_N"/>
</dbReference>
<dbReference type="InterPro" id="IPR036152">
    <property type="entry name" value="Asp/glu_Ase-like_sf"/>
</dbReference>
<dbReference type="PIRSF" id="PIRSF001220">
    <property type="entry name" value="L-ASNase_gatD"/>
    <property type="match status" value="1"/>
</dbReference>
<proteinExistence type="predicted"/>
<dbReference type="AlphaFoldDB" id="A0A0L7L140"/>
<feature type="active site" evidence="1">
    <location>
        <position position="28"/>
    </location>
</feature>
<dbReference type="Gene3D" id="3.40.50.1170">
    <property type="entry name" value="L-asparaginase, N-terminal domain"/>
    <property type="match status" value="1"/>
</dbReference>
<dbReference type="InterPro" id="IPR027475">
    <property type="entry name" value="Asparaginase/glutaminase_AS2"/>
</dbReference>
<organism evidence="3 4">
    <name type="scientific">Operophtera brumata</name>
    <name type="common">Winter moth</name>
    <name type="synonym">Phalaena brumata</name>
    <dbReference type="NCBI Taxonomy" id="104452"/>
    <lineage>
        <taxon>Eukaryota</taxon>
        <taxon>Metazoa</taxon>
        <taxon>Ecdysozoa</taxon>
        <taxon>Arthropoda</taxon>
        <taxon>Hexapoda</taxon>
        <taxon>Insecta</taxon>
        <taxon>Pterygota</taxon>
        <taxon>Neoptera</taxon>
        <taxon>Endopterygota</taxon>
        <taxon>Lepidoptera</taxon>
        <taxon>Glossata</taxon>
        <taxon>Ditrysia</taxon>
        <taxon>Geometroidea</taxon>
        <taxon>Geometridae</taxon>
        <taxon>Larentiinae</taxon>
        <taxon>Operophtera</taxon>
    </lineage>
</organism>
<dbReference type="PIRSF" id="PIRSF500176">
    <property type="entry name" value="L_ASNase"/>
    <property type="match status" value="1"/>
</dbReference>
<dbReference type="PROSITE" id="PS00917">
    <property type="entry name" value="ASN_GLN_ASE_2"/>
    <property type="match status" value="1"/>
</dbReference>
<dbReference type="Proteomes" id="UP000037510">
    <property type="component" value="Unassembled WGS sequence"/>
</dbReference>
<keyword evidence="4" id="KW-1185">Reference proteome</keyword>
<name>A0A0L7L140_OPEBR</name>
<gene>
    <name evidence="3" type="ORF">OBRU01_17394</name>
</gene>
<comment type="caution">
    <text evidence="3">The sequence shown here is derived from an EMBL/GenBank/DDBJ whole genome shotgun (WGS) entry which is preliminary data.</text>
</comment>
<evidence type="ECO:0000256" key="1">
    <source>
        <dbReference type="PROSITE-ProRule" id="PRU10100"/>
    </source>
</evidence>
<accession>A0A0L7L140</accession>
<evidence type="ECO:0000313" key="3">
    <source>
        <dbReference type="EMBL" id="KOB69041.1"/>
    </source>
</evidence>
<dbReference type="PROSITE" id="PS51732">
    <property type="entry name" value="ASN_GLN_ASE_3"/>
    <property type="match status" value="1"/>
</dbReference>
<dbReference type="PRINTS" id="PR00139">
    <property type="entry name" value="ASNGLNASE"/>
</dbReference>
<reference evidence="3 4" key="1">
    <citation type="journal article" date="2015" name="Genome Biol. Evol.">
        <title>The genome of winter moth (Operophtera brumata) provides a genomic perspective on sexual dimorphism and phenology.</title>
        <authorList>
            <person name="Derks M.F."/>
            <person name="Smit S."/>
            <person name="Salis L."/>
            <person name="Schijlen E."/>
            <person name="Bossers A."/>
            <person name="Mateman C."/>
            <person name="Pijl A.S."/>
            <person name="de Ridder D."/>
            <person name="Groenen M.A."/>
            <person name="Visser M.E."/>
            <person name="Megens H.J."/>
        </authorList>
    </citation>
    <scope>NUCLEOTIDE SEQUENCE [LARGE SCALE GENOMIC DNA]</scope>
    <source>
        <strain evidence="3">WM2013NL</strain>
        <tissue evidence="3">Head and thorax</tissue>
    </source>
</reference>
<dbReference type="PANTHER" id="PTHR11707">
    <property type="entry name" value="L-ASPARAGINASE"/>
    <property type="match status" value="1"/>
</dbReference>
<dbReference type="STRING" id="104452.A0A0L7L140"/>
<dbReference type="InterPro" id="IPR006034">
    <property type="entry name" value="Asparaginase/glutaminase-like"/>
</dbReference>
<feature type="domain" description="L-asparaginase N-terminal" evidence="2">
    <location>
        <begin position="12"/>
        <end position="101"/>
    </location>
</feature>
<protein>
    <submittedName>
        <fullName evidence="3">60 kDa lysophospholipase</fullName>
    </submittedName>
</protein>
<sequence length="148" mass="15944">MDEISNDNRRYVPKYYEAYDGFVVLHGTDTLCYTASALSFMFENIGKGVVLTGSQKSPFTLEASSSEETGVVLESYGAGNIPSNREDVFAVIEQAVTRGVIIVIITQCSTGSVSALYETGKDQTLKEALGVSLNIQSPKILTEVTAKS</sequence>
<dbReference type="PANTHER" id="PTHR11707:SF28">
    <property type="entry name" value="60 KDA LYSOPHOSPHOLIPASE"/>
    <property type="match status" value="1"/>
</dbReference>
<dbReference type="GO" id="GO:0004067">
    <property type="term" value="F:asparaginase activity"/>
    <property type="evidence" value="ECO:0007669"/>
    <property type="project" value="UniProtKB-UniRule"/>
</dbReference>
<evidence type="ECO:0000259" key="2">
    <source>
        <dbReference type="Pfam" id="PF00710"/>
    </source>
</evidence>
<dbReference type="SUPFAM" id="SSF53774">
    <property type="entry name" value="Glutaminase/Asparaginase"/>
    <property type="match status" value="1"/>
</dbReference>
<dbReference type="EMBL" id="JTDY01003765">
    <property type="protein sequence ID" value="KOB69041.1"/>
    <property type="molecule type" value="Genomic_DNA"/>
</dbReference>